<dbReference type="SUPFAM" id="SSF53448">
    <property type="entry name" value="Nucleotide-diphospho-sugar transferases"/>
    <property type="match status" value="1"/>
</dbReference>
<dbReference type="GO" id="GO:0005085">
    <property type="term" value="F:guanyl-nucleotide exchange factor activity"/>
    <property type="evidence" value="ECO:0007669"/>
    <property type="project" value="TreeGrafter"/>
</dbReference>
<gene>
    <name evidence="11" type="ORF">B0A54_00870</name>
</gene>
<dbReference type="AlphaFoldDB" id="A0A4U0VHW7"/>
<evidence type="ECO:0000259" key="10">
    <source>
        <dbReference type="Pfam" id="PF25084"/>
    </source>
</evidence>
<dbReference type="OrthoDB" id="10250549at2759"/>
<dbReference type="Proteomes" id="UP000310066">
    <property type="component" value="Unassembled WGS sequence"/>
</dbReference>
<keyword evidence="5" id="KW-0648">Protein biosynthesis</keyword>
<name>A0A4U0VHW7_9PEZI</name>
<keyword evidence="3" id="KW-0963">Cytoplasm</keyword>
<evidence type="ECO:0000256" key="9">
    <source>
        <dbReference type="SAM" id="MobiDB-lite"/>
    </source>
</evidence>
<dbReference type="Pfam" id="PF25084">
    <property type="entry name" value="LbH_EIF2B"/>
    <property type="match status" value="1"/>
</dbReference>
<evidence type="ECO:0000313" key="11">
    <source>
        <dbReference type="EMBL" id="TKA48734.1"/>
    </source>
</evidence>
<organism evidence="11 12">
    <name type="scientific">Friedmanniomyces endolithicus</name>
    <dbReference type="NCBI Taxonomy" id="329885"/>
    <lineage>
        <taxon>Eukaryota</taxon>
        <taxon>Fungi</taxon>
        <taxon>Dikarya</taxon>
        <taxon>Ascomycota</taxon>
        <taxon>Pezizomycotina</taxon>
        <taxon>Dothideomycetes</taxon>
        <taxon>Dothideomycetidae</taxon>
        <taxon>Mycosphaerellales</taxon>
        <taxon>Teratosphaeriaceae</taxon>
        <taxon>Friedmanniomyces</taxon>
    </lineage>
</organism>
<comment type="subcellular location">
    <subcellularLocation>
        <location evidence="1">Cytoplasm</location>
        <location evidence="1">Cytosol</location>
    </subcellularLocation>
</comment>
<dbReference type="InterPro" id="IPR056764">
    <property type="entry name" value="LbH_EIF2B3/5"/>
</dbReference>
<dbReference type="Gene3D" id="2.160.10.10">
    <property type="entry name" value="Hexapeptide repeat proteins"/>
    <property type="match status" value="1"/>
</dbReference>
<dbReference type="PANTHER" id="PTHR45989">
    <property type="entry name" value="TRANSLATION INITIATION FACTOR EIF-2B SUBUNIT GAMMA"/>
    <property type="match status" value="1"/>
</dbReference>
<protein>
    <recommendedName>
        <fullName evidence="6">Translation initiation factor eIF2B subunit gamma</fullName>
    </recommendedName>
    <alternativeName>
        <fullName evidence="7">eIF2B GDP-GTP exchange factor subunit gamma</fullName>
    </alternativeName>
</protein>
<proteinExistence type="inferred from homology"/>
<comment type="subunit">
    <text evidence="8">Component of the translation initiation factor 2B (eIF2B) complex which is a heterodecamer of two sets of five different subunits: alpha, beta, gamma, delta and epsilon. Subunits alpha, beta and delta comprise a regulatory subcomplex and subunits epsilon and gamma comprise a catalytic subcomplex. Within the complex, the hexameric regulatory complex resides at the center, with the two heterodimeric catalytic subcomplexes bound on opposite sides.</text>
</comment>
<evidence type="ECO:0000256" key="7">
    <source>
        <dbReference type="ARBA" id="ARBA00044229"/>
    </source>
</evidence>
<dbReference type="Gene3D" id="3.90.550.10">
    <property type="entry name" value="Spore Coat Polysaccharide Biosynthesis Protein SpsA, Chain A"/>
    <property type="match status" value="1"/>
</dbReference>
<feature type="region of interest" description="Disordered" evidence="9">
    <location>
        <begin position="548"/>
        <end position="579"/>
    </location>
</feature>
<dbReference type="GO" id="GO:0005851">
    <property type="term" value="C:eukaryotic translation initiation factor 2B complex"/>
    <property type="evidence" value="ECO:0007669"/>
    <property type="project" value="TreeGrafter"/>
</dbReference>
<evidence type="ECO:0000256" key="5">
    <source>
        <dbReference type="ARBA" id="ARBA00022917"/>
    </source>
</evidence>
<comment type="caution">
    <text evidence="11">The sequence shown here is derived from an EMBL/GenBank/DDBJ whole genome shotgun (WGS) entry which is preliminary data.</text>
</comment>
<dbReference type="GO" id="GO:0002183">
    <property type="term" value="P:cytoplasmic translational initiation"/>
    <property type="evidence" value="ECO:0007669"/>
    <property type="project" value="TreeGrafter"/>
</dbReference>
<evidence type="ECO:0000256" key="8">
    <source>
        <dbReference type="ARBA" id="ARBA00046432"/>
    </source>
</evidence>
<dbReference type="SUPFAM" id="SSF51161">
    <property type="entry name" value="Trimeric LpxA-like enzymes"/>
    <property type="match status" value="1"/>
</dbReference>
<evidence type="ECO:0000256" key="1">
    <source>
        <dbReference type="ARBA" id="ARBA00004514"/>
    </source>
</evidence>
<feature type="region of interest" description="Disordered" evidence="9">
    <location>
        <begin position="506"/>
        <end position="530"/>
    </location>
</feature>
<dbReference type="CDD" id="cd04652">
    <property type="entry name" value="LbH_eIF2B_gamma_C"/>
    <property type="match status" value="1"/>
</dbReference>
<reference evidence="11 12" key="1">
    <citation type="submission" date="2017-03" db="EMBL/GenBank/DDBJ databases">
        <title>Genomes of endolithic fungi from Antarctica.</title>
        <authorList>
            <person name="Coleine C."/>
            <person name="Masonjones S."/>
            <person name="Stajich J.E."/>
        </authorList>
    </citation>
    <scope>NUCLEOTIDE SEQUENCE [LARGE SCALE GENOMIC DNA]</scope>
    <source>
        <strain evidence="11 12">CCFEE 5311</strain>
    </source>
</reference>
<feature type="region of interest" description="Disordered" evidence="9">
    <location>
        <begin position="304"/>
        <end position="356"/>
    </location>
</feature>
<dbReference type="InterPro" id="IPR011004">
    <property type="entry name" value="Trimer_LpxA-like_sf"/>
</dbReference>
<evidence type="ECO:0000256" key="4">
    <source>
        <dbReference type="ARBA" id="ARBA00022540"/>
    </source>
</evidence>
<dbReference type="GO" id="GO:0005829">
    <property type="term" value="C:cytosol"/>
    <property type="evidence" value="ECO:0007669"/>
    <property type="project" value="UniProtKB-SubCell"/>
</dbReference>
<sequence>MPHATHPPSPGLQALILCGPGLSLNTFTSTPSTLPKCLLPVANRPMLWYPLDWCHRMGIYDITLITPADAAPPLEAALRSHPVLTSLSGPRPEVLAPKGLEMTSGTAELLRLGEVQRAIKGDFVVLSCDFVSEIDGSRVMQQWMSLNPALAAASFSRRKGGLAVYYPTHGREGISSKKDETDFVATVPFSRPNVMPPTGSLRQGVEEVVMVMPTDTLNDTLDENKQALPIRQTLLAKHGNVKIRTKHRDAHVYFLPLWVKDFAARNEKFDSISEDVLGWWAKAGWQQGLAEKLGLDEVLAGKRSTDDEAANGGSVDEDEEVDATALSSTRSAPAPGRQPPQAFATRVGNSTVPPPKPKLAVPPLLAYMQPASPTQPLIRRIDTAPQLASLSLHIARLPPSDTSPLAHEHKIHPSATIGQQTRISQEDCLIAENVTIGTRCNIKESVVGANCEIGSNVRLTKCVLMDGVVVGDGVQMVGCIVGKRARVEGSSAVGVKAGEAEVDGAAMKGKGKAKQKASAQSGGEDDDKTKLTECEIAPFFVVEAGTEAKGETMKAFDPEGEVGGDEDEDVDVGDEDNEE</sequence>
<dbReference type="InterPro" id="IPR051960">
    <property type="entry name" value="eIF2B_gamma"/>
</dbReference>
<feature type="domain" description="EIF2B subunit epsilon/gamma LbH" evidence="10">
    <location>
        <begin position="416"/>
        <end position="493"/>
    </location>
</feature>
<dbReference type="GO" id="GO:0003743">
    <property type="term" value="F:translation initiation factor activity"/>
    <property type="evidence" value="ECO:0007669"/>
    <property type="project" value="UniProtKB-KW"/>
</dbReference>
<dbReference type="EMBL" id="NAJP01000003">
    <property type="protein sequence ID" value="TKA48734.1"/>
    <property type="molecule type" value="Genomic_DNA"/>
</dbReference>
<dbReference type="PANTHER" id="PTHR45989:SF1">
    <property type="entry name" value="TRANSLATION INITIATION FACTOR EIF-2B SUBUNIT GAMMA"/>
    <property type="match status" value="1"/>
</dbReference>
<dbReference type="STRING" id="329885.A0A4U0VHW7"/>
<accession>A0A4U0VHW7</accession>
<evidence type="ECO:0000256" key="6">
    <source>
        <dbReference type="ARBA" id="ARBA00044196"/>
    </source>
</evidence>
<evidence type="ECO:0000313" key="12">
    <source>
        <dbReference type="Proteomes" id="UP000310066"/>
    </source>
</evidence>
<keyword evidence="4" id="KW-0396">Initiation factor</keyword>
<feature type="compositionally biased region" description="Acidic residues" evidence="9">
    <location>
        <begin position="558"/>
        <end position="579"/>
    </location>
</feature>
<evidence type="ECO:0000256" key="2">
    <source>
        <dbReference type="ARBA" id="ARBA00007878"/>
    </source>
</evidence>
<feature type="compositionally biased region" description="Basic and acidic residues" evidence="9">
    <location>
        <begin position="548"/>
        <end position="557"/>
    </location>
</feature>
<evidence type="ECO:0000256" key="3">
    <source>
        <dbReference type="ARBA" id="ARBA00022490"/>
    </source>
</evidence>
<dbReference type="InterPro" id="IPR029044">
    <property type="entry name" value="Nucleotide-diphossugar_trans"/>
</dbReference>
<comment type="similarity">
    <text evidence="2">Belongs to the eIF-2B gamma/epsilon subunits family.</text>
</comment>